<dbReference type="EMBL" id="ATBB01000213">
    <property type="protein sequence ID" value="EQC57039.1"/>
    <property type="molecule type" value="Genomic_DNA"/>
</dbReference>
<accession>T0THH7</accession>
<gene>
    <name evidence="1" type="ORF">LLT6_12505</name>
</gene>
<dbReference type="AlphaFoldDB" id="T0THH7"/>
<protein>
    <submittedName>
        <fullName evidence="1">Uncharacterized protein</fullName>
    </submittedName>
</protein>
<dbReference type="InterPro" id="IPR007020">
    <property type="entry name" value="DUF658"/>
</dbReference>
<organism evidence="1 2">
    <name type="scientific">Lactococcus cremoris subsp. cremoris TIFN6</name>
    <dbReference type="NCBI Taxonomy" id="1234876"/>
    <lineage>
        <taxon>Bacteria</taxon>
        <taxon>Bacillati</taxon>
        <taxon>Bacillota</taxon>
        <taxon>Bacilli</taxon>
        <taxon>Lactobacillales</taxon>
        <taxon>Streptococcaceae</taxon>
        <taxon>Lactococcus</taxon>
        <taxon>Lactococcus cremoris subsp. cremoris</taxon>
    </lineage>
</organism>
<dbReference type="InterPro" id="IPR009972">
    <property type="entry name" value="DUF1497"/>
</dbReference>
<sequence length="245" mass="29015">MGYYDTKNEARRISKLASQNISSEQNKKEFELDSQSKFNQEMQAEFHEKIKKLGEKMVVKVFDAYIEGEKKATGTIDEIADYFDISRSSISLWIKNGKDPKKANPKYKHAILNKEKTKELMEQKKKEERKLPASVYDYYDKGEFIMTGTAREISQFLKIGKHNVYSYIQVGKHAFYYRKTRKHAILNEAETRKRFPLLSVSSEEELIETKEKERRKHETKEERRLRRNIRAQMAIENSRKEELGL</sequence>
<dbReference type="PATRIC" id="fig|1234876.3.peg.981"/>
<dbReference type="Pfam" id="PF04936">
    <property type="entry name" value="DUF658"/>
    <property type="match status" value="1"/>
</dbReference>
<name>T0THH7_LACLC</name>
<evidence type="ECO:0000313" key="2">
    <source>
        <dbReference type="Proteomes" id="UP000015854"/>
    </source>
</evidence>
<comment type="caution">
    <text evidence="1">The sequence shown here is derived from an EMBL/GenBank/DDBJ whole genome shotgun (WGS) entry which is preliminary data.</text>
</comment>
<proteinExistence type="predicted"/>
<evidence type="ECO:0000313" key="1">
    <source>
        <dbReference type="EMBL" id="EQC57039.1"/>
    </source>
</evidence>
<reference evidence="1 2" key="1">
    <citation type="journal article" date="2013" name="ISME J.">
        <title>Multifactorial diversity sustains microbial community stability.</title>
        <authorList>
            <person name="Erkus O."/>
            <person name="de Jager V.C."/>
            <person name="Spus M."/>
            <person name="van Alen-Boerrigter I.J."/>
            <person name="van Rijswijck I.M."/>
            <person name="Hazelwood L."/>
            <person name="Janssen P.W."/>
            <person name="van Hijum S.A."/>
            <person name="Kleerebezem M."/>
            <person name="Smid E.J."/>
        </authorList>
    </citation>
    <scope>NUCLEOTIDE SEQUENCE [LARGE SCALE GENOMIC DNA]</scope>
    <source>
        <strain evidence="1 2">TIFN6</strain>
    </source>
</reference>
<dbReference type="Pfam" id="PF07384">
    <property type="entry name" value="DUF1497"/>
    <property type="match status" value="1"/>
</dbReference>
<dbReference type="Proteomes" id="UP000015854">
    <property type="component" value="Unassembled WGS sequence"/>
</dbReference>